<gene>
    <name evidence="2" type="ORF">CcCBS67573_g00721</name>
</gene>
<evidence type="ECO:0000313" key="2">
    <source>
        <dbReference type="EMBL" id="TPX77978.1"/>
    </source>
</evidence>
<organism evidence="2 3">
    <name type="scientific">Chytriomyces confervae</name>
    <dbReference type="NCBI Taxonomy" id="246404"/>
    <lineage>
        <taxon>Eukaryota</taxon>
        <taxon>Fungi</taxon>
        <taxon>Fungi incertae sedis</taxon>
        <taxon>Chytridiomycota</taxon>
        <taxon>Chytridiomycota incertae sedis</taxon>
        <taxon>Chytridiomycetes</taxon>
        <taxon>Chytridiales</taxon>
        <taxon>Chytriomycetaceae</taxon>
        <taxon>Chytriomyces</taxon>
    </lineage>
</organism>
<name>A0A507FRC2_9FUNG</name>
<sequence length="516" mass="59234">MVASSSTRKLEHDGPSRAPLFADAGSTSQQDPPPPPPDYDELSNSEVTLAPLQRSPLNVFFADKINDYELKQWGPAGSQRHRIVMRYWVVTRMAESWFDMRAKWPGVYLKCLLKGYCEPIHVSNNFLSVPKADKSLTTGKTVWDPSLYRTDGEERLYFVLNHMRLPNGQKSKQMTPVSMLFNKASYFRQAQMRNESAQQLPQDIQERYKSPFDISHNYSAQVPHIGNYAERTAAIHAMSNDPVVQGTDHLETMILLDVSDCMIWDPRKGIRGPDKVFRYSEEPPSIDLVKQLLHRLMNHMVPREQQHDPSEYGIRTITFAGEASYVGKLSRTRFNTDWKQKVAPKFSLAPQPVPKLVLFDSDALTKKTCVLKGWRQAKTMHFEAMNRQHGHGYHDPLYGWQATSGMPKLSLLVFLNGETLDMDEFELELMGQSWAYVTIVLVGFENDPHHHVHAIQLERVARFNPHIAFFDVQGRVLERFLVEQLLKSVYPVDPPVYEEIVDQQFELDEKGSQLFG</sequence>
<reference evidence="2 3" key="1">
    <citation type="journal article" date="2019" name="Sci. Rep.">
        <title>Comparative genomics of chytrid fungi reveal insights into the obligate biotrophic and pathogenic lifestyle of Synchytrium endobioticum.</title>
        <authorList>
            <person name="van de Vossenberg B.T.L.H."/>
            <person name="Warris S."/>
            <person name="Nguyen H.D.T."/>
            <person name="van Gent-Pelzer M.P.E."/>
            <person name="Joly D.L."/>
            <person name="van de Geest H.C."/>
            <person name="Bonants P.J.M."/>
            <person name="Smith D.S."/>
            <person name="Levesque C.A."/>
            <person name="van der Lee T.A.J."/>
        </authorList>
    </citation>
    <scope>NUCLEOTIDE SEQUENCE [LARGE SCALE GENOMIC DNA]</scope>
    <source>
        <strain evidence="2 3">CBS 675.73</strain>
    </source>
</reference>
<dbReference type="Proteomes" id="UP000320333">
    <property type="component" value="Unassembled WGS sequence"/>
</dbReference>
<protein>
    <recommendedName>
        <fullName evidence="4">VWFA domain-containing protein</fullName>
    </recommendedName>
</protein>
<evidence type="ECO:0000313" key="3">
    <source>
        <dbReference type="Proteomes" id="UP000320333"/>
    </source>
</evidence>
<proteinExistence type="predicted"/>
<evidence type="ECO:0000256" key="1">
    <source>
        <dbReference type="SAM" id="MobiDB-lite"/>
    </source>
</evidence>
<dbReference type="STRING" id="246404.A0A507FRC2"/>
<feature type="region of interest" description="Disordered" evidence="1">
    <location>
        <begin position="1"/>
        <end position="43"/>
    </location>
</feature>
<dbReference type="EMBL" id="QEAP01000011">
    <property type="protein sequence ID" value="TPX77978.1"/>
    <property type="molecule type" value="Genomic_DNA"/>
</dbReference>
<dbReference type="AlphaFoldDB" id="A0A507FRC2"/>
<evidence type="ECO:0008006" key="4">
    <source>
        <dbReference type="Google" id="ProtNLM"/>
    </source>
</evidence>
<comment type="caution">
    <text evidence="2">The sequence shown here is derived from an EMBL/GenBank/DDBJ whole genome shotgun (WGS) entry which is preliminary data.</text>
</comment>
<accession>A0A507FRC2</accession>
<dbReference type="OrthoDB" id="2098877at2759"/>
<keyword evidence="3" id="KW-1185">Reference proteome</keyword>